<dbReference type="EMBL" id="CP036426">
    <property type="protein sequence ID" value="QDV37909.1"/>
    <property type="molecule type" value="Genomic_DNA"/>
</dbReference>
<dbReference type="RefSeq" id="WP_145276027.1">
    <property type="nucleotide sequence ID" value="NZ_CP036426.1"/>
</dbReference>
<accession>A0A518HAP8</accession>
<feature type="region of interest" description="Disordered" evidence="1">
    <location>
        <begin position="21"/>
        <end position="42"/>
    </location>
</feature>
<dbReference type="Proteomes" id="UP000317835">
    <property type="component" value="Chromosome"/>
</dbReference>
<protein>
    <submittedName>
        <fullName evidence="3">Uncharacterized protein</fullName>
    </submittedName>
</protein>
<evidence type="ECO:0000313" key="4">
    <source>
        <dbReference type="Proteomes" id="UP000317835"/>
    </source>
</evidence>
<name>A0A518HAP8_9BACT</name>
<gene>
    <name evidence="3" type="ORF">ElP_58560</name>
</gene>
<proteinExistence type="predicted"/>
<dbReference type="AlphaFoldDB" id="A0A518HAP8"/>
<reference evidence="3 4" key="1">
    <citation type="submission" date="2019-02" db="EMBL/GenBank/DDBJ databases">
        <title>Deep-cultivation of Planctomycetes and their phenomic and genomic characterization uncovers novel biology.</title>
        <authorList>
            <person name="Wiegand S."/>
            <person name="Jogler M."/>
            <person name="Boedeker C."/>
            <person name="Pinto D."/>
            <person name="Vollmers J."/>
            <person name="Rivas-Marin E."/>
            <person name="Kohn T."/>
            <person name="Peeters S.H."/>
            <person name="Heuer A."/>
            <person name="Rast P."/>
            <person name="Oberbeckmann S."/>
            <person name="Bunk B."/>
            <person name="Jeske O."/>
            <person name="Meyerdierks A."/>
            <person name="Storesund J.E."/>
            <person name="Kallscheuer N."/>
            <person name="Luecker S."/>
            <person name="Lage O.M."/>
            <person name="Pohl T."/>
            <person name="Merkel B.J."/>
            <person name="Hornburger P."/>
            <person name="Mueller R.-W."/>
            <person name="Bruemmer F."/>
            <person name="Labrenz M."/>
            <person name="Spormann A.M."/>
            <person name="Op den Camp H."/>
            <person name="Overmann J."/>
            <person name="Amann R."/>
            <person name="Jetten M.S.M."/>
            <person name="Mascher T."/>
            <person name="Medema M.H."/>
            <person name="Devos D.P."/>
            <person name="Kaster A.-K."/>
            <person name="Ovreas L."/>
            <person name="Rohde M."/>
            <person name="Galperin M.Y."/>
            <person name="Jogler C."/>
        </authorList>
    </citation>
    <scope>NUCLEOTIDE SEQUENCE [LARGE SCALE GENOMIC DNA]</scope>
    <source>
        <strain evidence="3 4">ElP</strain>
    </source>
</reference>
<dbReference type="KEGG" id="tpla:ElP_58560"/>
<evidence type="ECO:0000256" key="2">
    <source>
        <dbReference type="SAM" id="SignalP"/>
    </source>
</evidence>
<sequence length="361" mass="39742" precursor="true">MSNLRIVLALLVAGTLPLSAPAQDPTQNPSLSPPPPAAEPPTEAELTLDEAMEKLRALEKVQATIRQDVEMLGQNFSVEGQFSQEGRYRFSLDLQVVGLPQARGRMRQVSDGKVLWDVSQILDQTYYYQLGLTELLARIEGEPFEVFHRNYFIQQKLGLTGPHWLLDGLRQSVKFDRRLEGEWEGRPVWIVRGNWKDTNALGIGPMAQAPAYIPTVVEVQVDKETGWPYQVLLLGKKRAIVRGGGTPRVDPATGRPAGAVLADEEPPSRFLLTYSDVDFDPDFGPGEFAFRVPDTDRDRVQDRTPDLMAQLDQMARLIEAQKLQDASAAGSAGSILDEVIEVPTPDADPAAPPATLPPSGN</sequence>
<feature type="signal peptide" evidence="2">
    <location>
        <begin position="1"/>
        <end position="22"/>
    </location>
</feature>
<dbReference type="OrthoDB" id="215442at2"/>
<feature type="region of interest" description="Disordered" evidence="1">
    <location>
        <begin position="337"/>
        <end position="361"/>
    </location>
</feature>
<evidence type="ECO:0000313" key="3">
    <source>
        <dbReference type="EMBL" id="QDV37909.1"/>
    </source>
</evidence>
<keyword evidence="2" id="KW-0732">Signal</keyword>
<organism evidence="3 4">
    <name type="scientific">Tautonia plasticadhaerens</name>
    <dbReference type="NCBI Taxonomy" id="2527974"/>
    <lineage>
        <taxon>Bacteria</taxon>
        <taxon>Pseudomonadati</taxon>
        <taxon>Planctomycetota</taxon>
        <taxon>Planctomycetia</taxon>
        <taxon>Isosphaerales</taxon>
        <taxon>Isosphaeraceae</taxon>
        <taxon>Tautonia</taxon>
    </lineage>
</organism>
<keyword evidence="4" id="KW-1185">Reference proteome</keyword>
<evidence type="ECO:0000256" key="1">
    <source>
        <dbReference type="SAM" id="MobiDB-lite"/>
    </source>
</evidence>
<feature type="compositionally biased region" description="Pro residues" evidence="1">
    <location>
        <begin position="350"/>
        <end position="361"/>
    </location>
</feature>
<feature type="chain" id="PRO_5021940067" evidence="2">
    <location>
        <begin position="23"/>
        <end position="361"/>
    </location>
</feature>